<feature type="region of interest" description="Disordered" evidence="1">
    <location>
        <begin position="1"/>
        <end position="22"/>
    </location>
</feature>
<accession>A0A1G7WIA4</accession>
<name>A0A1G7WIA4_9PSEU</name>
<reference evidence="3" key="1">
    <citation type="submission" date="2016-10" db="EMBL/GenBank/DDBJ databases">
        <authorList>
            <person name="Varghese N."/>
            <person name="Submissions S."/>
        </authorList>
    </citation>
    <scope>NUCLEOTIDE SEQUENCE [LARGE SCALE GENOMIC DNA]</scope>
    <source>
        <strain evidence="3">CGMCC 4.3506</strain>
    </source>
</reference>
<keyword evidence="3" id="KW-1185">Reference proteome</keyword>
<dbReference type="Proteomes" id="UP000199623">
    <property type="component" value="Unassembled WGS sequence"/>
</dbReference>
<dbReference type="RefSeq" id="WP_218133882.1">
    <property type="nucleotide sequence ID" value="NZ_FNCC01000010.1"/>
</dbReference>
<evidence type="ECO:0000313" key="2">
    <source>
        <dbReference type="EMBL" id="SDG71686.1"/>
    </source>
</evidence>
<dbReference type="InterPro" id="IPR046036">
    <property type="entry name" value="DUF5994"/>
</dbReference>
<sequence>MTSAPHQSIAPPAVTATEQPRHHQLRLRLRPKALTTGYVDGAWWPRSRDLAAELPALLAVLAVRLGDIPRVSYTLTDWDMAPRQIAVDGVRVRLSGFWSRPAHTLDLVAGDRRRIALLVVPPDTEPSAAHHTMMSAVQRDNADTVEALLRTGVRRSEEAERSTVDNWEGEGGRIPQQKTREAR</sequence>
<evidence type="ECO:0000313" key="3">
    <source>
        <dbReference type="Proteomes" id="UP000199623"/>
    </source>
</evidence>
<dbReference type="STRING" id="200378.SAMN05216553_110408"/>
<feature type="compositionally biased region" description="Basic and acidic residues" evidence="1">
    <location>
        <begin position="154"/>
        <end position="163"/>
    </location>
</feature>
<protein>
    <submittedName>
        <fullName evidence="2">Uncharacterized protein</fullName>
    </submittedName>
</protein>
<feature type="region of interest" description="Disordered" evidence="1">
    <location>
        <begin position="153"/>
        <end position="183"/>
    </location>
</feature>
<proteinExistence type="predicted"/>
<gene>
    <name evidence="2" type="ORF">SAMN05216553_110408</name>
</gene>
<dbReference type="EMBL" id="FNCC01000010">
    <property type="protein sequence ID" value="SDG71686.1"/>
    <property type="molecule type" value="Genomic_DNA"/>
</dbReference>
<dbReference type="AlphaFoldDB" id="A0A1G7WIA4"/>
<evidence type="ECO:0000256" key="1">
    <source>
        <dbReference type="SAM" id="MobiDB-lite"/>
    </source>
</evidence>
<organism evidence="2 3">
    <name type="scientific">Lentzea fradiae</name>
    <dbReference type="NCBI Taxonomy" id="200378"/>
    <lineage>
        <taxon>Bacteria</taxon>
        <taxon>Bacillati</taxon>
        <taxon>Actinomycetota</taxon>
        <taxon>Actinomycetes</taxon>
        <taxon>Pseudonocardiales</taxon>
        <taxon>Pseudonocardiaceae</taxon>
        <taxon>Lentzea</taxon>
    </lineage>
</organism>
<dbReference type="Pfam" id="PF19457">
    <property type="entry name" value="DUF5994"/>
    <property type="match status" value="1"/>
</dbReference>